<accession>A0A366HCF1</accession>
<evidence type="ECO:0000313" key="8">
    <source>
        <dbReference type="EMBL" id="RBP39650.1"/>
    </source>
</evidence>
<dbReference type="Proteomes" id="UP000253426">
    <property type="component" value="Unassembled WGS sequence"/>
</dbReference>
<keyword evidence="5" id="KW-1133">Transmembrane helix</keyword>
<evidence type="ECO:0000313" key="9">
    <source>
        <dbReference type="Proteomes" id="UP000253426"/>
    </source>
</evidence>
<evidence type="ECO:0000256" key="3">
    <source>
        <dbReference type="ARBA" id="ARBA00022475"/>
    </source>
</evidence>
<dbReference type="GO" id="GO:0022857">
    <property type="term" value="F:transmembrane transporter activity"/>
    <property type="evidence" value="ECO:0007669"/>
    <property type="project" value="InterPro"/>
</dbReference>
<dbReference type="PANTHER" id="PTHR30558">
    <property type="entry name" value="EXBD MEMBRANE COMPONENT OF PMF-DRIVEN MACROMOLECULE IMPORT SYSTEM"/>
    <property type="match status" value="1"/>
</dbReference>
<evidence type="ECO:0000256" key="4">
    <source>
        <dbReference type="ARBA" id="ARBA00022692"/>
    </source>
</evidence>
<comment type="caution">
    <text evidence="8">The sequence shown here is derived from an EMBL/GenBank/DDBJ whole genome shotgun (WGS) entry which is preliminary data.</text>
</comment>
<sequence length="127" mass="13793">MVDILVIVLLFIVATTTFRSRETQMPVKLPTAENLGKTVATQNTQTSLTVTKERKIFLGGQEVAEQDLVSALKELKMTDPDVKLKVSVDREAPHGMYVSTLDALVAAGLVKDVTTLLQRAVEGANPN</sequence>
<evidence type="ECO:0000256" key="6">
    <source>
        <dbReference type="ARBA" id="ARBA00023136"/>
    </source>
</evidence>
<dbReference type="GO" id="GO:0015031">
    <property type="term" value="P:protein transport"/>
    <property type="evidence" value="ECO:0007669"/>
    <property type="project" value="UniProtKB-KW"/>
</dbReference>
<evidence type="ECO:0000256" key="1">
    <source>
        <dbReference type="ARBA" id="ARBA00004162"/>
    </source>
</evidence>
<comment type="subcellular location">
    <subcellularLocation>
        <location evidence="1">Cell membrane</location>
        <topology evidence="1">Single-pass membrane protein</topology>
    </subcellularLocation>
    <subcellularLocation>
        <location evidence="7">Cell membrane</location>
        <topology evidence="7">Single-pass type II membrane protein</topology>
    </subcellularLocation>
</comment>
<keyword evidence="9" id="KW-1185">Reference proteome</keyword>
<dbReference type="EMBL" id="QNRR01000009">
    <property type="protein sequence ID" value="RBP39650.1"/>
    <property type="molecule type" value="Genomic_DNA"/>
</dbReference>
<dbReference type="GO" id="GO:0005886">
    <property type="term" value="C:plasma membrane"/>
    <property type="evidence" value="ECO:0007669"/>
    <property type="project" value="UniProtKB-SubCell"/>
</dbReference>
<keyword evidence="4 7" id="KW-0812">Transmembrane</keyword>
<name>A0A366HCF1_9BACT</name>
<gene>
    <name evidence="8" type="ORF">DES53_10977</name>
</gene>
<evidence type="ECO:0000256" key="7">
    <source>
        <dbReference type="RuleBase" id="RU003879"/>
    </source>
</evidence>
<dbReference type="Pfam" id="PF02472">
    <property type="entry name" value="ExbD"/>
    <property type="match status" value="1"/>
</dbReference>
<dbReference type="PANTHER" id="PTHR30558:SF3">
    <property type="entry name" value="BIOPOLYMER TRANSPORT PROTEIN EXBD-RELATED"/>
    <property type="match status" value="1"/>
</dbReference>
<organism evidence="8 9">
    <name type="scientific">Roseimicrobium gellanilyticum</name>
    <dbReference type="NCBI Taxonomy" id="748857"/>
    <lineage>
        <taxon>Bacteria</taxon>
        <taxon>Pseudomonadati</taxon>
        <taxon>Verrucomicrobiota</taxon>
        <taxon>Verrucomicrobiia</taxon>
        <taxon>Verrucomicrobiales</taxon>
        <taxon>Verrucomicrobiaceae</taxon>
        <taxon>Roseimicrobium</taxon>
    </lineage>
</organism>
<comment type="similarity">
    <text evidence="2 7">Belongs to the ExbD/TolR family.</text>
</comment>
<reference evidence="8 9" key="1">
    <citation type="submission" date="2018-06" db="EMBL/GenBank/DDBJ databases">
        <title>Genomic Encyclopedia of Type Strains, Phase IV (KMG-IV): sequencing the most valuable type-strain genomes for metagenomic binning, comparative biology and taxonomic classification.</title>
        <authorList>
            <person name="Goeker M."/>
        </authorList>
    </citation>
    <scope>NUCLEOTIDE SEQUENCE [LARGE SCALE GENOMIC DNA]</scope>
    <source>
        <strain evidence="8 9">DSM 25532</strain>
    </source>
</reference>
<evidence type="ECO:0000256" key="5">
    <source>
        <dbReference type="ARBA" id="ARBA00022989"/>
    </source>
</evidence>
<dbReference type="AlphaFoldDB" id="A0A366HCF1"/>
<keyword evidence="6" id="KW-0472">Membrane</keyword>
<dbReference type="InterPro" id="IPR003400">
    <property type="entry name" value="ExbD"/>
</dbReference>
<evidence type="ECO:0000256" key="2">
    <source>
        <dbReference type="ARBA" id="ARBA00005811"/>
    </source>
</evidence>
<proteinExistence type="inferred from homology"/>
<protein>
    <submittedName>
        <fullName evidence="8">Biopolymer transport protein ExbD</fullName>
    </submittedName>
</protein>
<keyword evidence="7" id="KW-0813">Transport</keyword>
<dbReference type="Gene3D" id="3.30.420.270">
    <property type="match status" value="1"/>
</dbReference>
<keyword evidence="7" id="KW-0653">Protein transport</keyword>
<keyword evidence="3" id="KW-1003">Cell membrane</keyword>